<reference evidence="2 3" key="1">
    <citation type="journal article" date="2009" name="Stand. Genomic Sci.">
        <title>Complete genome sequence of Pirellula staleyi type strain (ATCC 27377).</title>
        <authorList>
            <person name="Clum A."/>
            <person name="Tindall B.J."/>
            <person name="Sikorski J."/>
            <person name="Ivanova N."/>
            <person name="Mavrommatis K."/>
            <person name="Lucas S."/>
            <person name="Glavina del Rio T."/>
            <person name="Nolan M."/>
            <person name="Chen F."/>
            <person name="Tice H."/>
            <person name="Pitluck S."/>
            <person name="Cheng J.F."/>
            <person name="Chertkov O."/>
            <person name="Brettin T."/>
            <person name="Han C."/>
            <person name="Detter J.C."/>
            <person name="Kuske C."/>
            <person name="Bruce D."/>
            <person name="Goodwin L."/>
            <person name="Ovchinikova G."/>
            <person name="Pati A."/>
            <person name="Mikhailova N."/>
            <person name="Chen A."/>
            <person name="Palaniappan K."/>
            <person name="Land M."/>
            <person name="Hauser L."/>
            <person name="Chang Y.J."/>
            <person name="Jeffries C.D."/>
            <person name="Chain P."/>
            <person name="Rohde M."/>
            <person name="Goker M."/>
            <person name="Bristow J."/>
            <person name="Eisen J.A."/>
            <person name="Markowitz V."/>
            <person name="Hugenholtz P."/>
            <person name="Kyrpides N.C."/>
            <person name="Klenk H.P."/>
            <person name="Lapidus A."/>
        </authorList>
    </citation>
    <scope>NUCLEOTIDE SEQUENCE [LARGE SCALE GENOMIC DNA]</scope>
    <source>
        <strain evidence="3">ATCC 27377 / DSM 6068 / ICPB 4128</strain>
    </source>
</reference>
<keyword evidence="3" id="KW-1185">Reference proteome</keyword>
<feature type="compositionally biased region" description="Polar residues" evidence="1">
    <location>
        <begin position="272"/>
        <end position="293"/>
    </location>
</feature>
<name>D2R360_PIRSD</name>
<dbReference type="HOGENOM" id="CLU_949485_0_0_0"/>
<dbReference type="OrthoDB" id="252713at2"/>
<protein>
    <submittedName>
        <fullName evidence="2">Uncharacterized protein</fullName>
    </submittedName>
</protein>
<evidence type="ECO:0000313" key="3">
    <source>
        <dbReference type="Proteomes" id="UP000001887"/>
    </source>
</evidence>
<dbReference type="EMBL" id="CP001848">
    <property type="protein sequence ID" value="ADB18793.1"/>
    <property type="molecule type" value="Genomic_DNA"/>
</dbReference>
<feature type="region of interest" description="Disordered" evidence="1">
    <location>
        <begin position="270"/>
        <end position="293"/>
    </location>
</feature>
<accession>D2R360</accession>
<evidence type="ECO:0000256" key="1">
    <source>
        <dbReference type="SAM" id="MobiDB-lite"/>
    </source>
</evidence>
<dbReference type="Pfam" id="PF14446">
    <property type="entry name" value="Prok-RING_1"/>
    <property type="match status" value="1"/>
</dbReference>
<dbReference type="CDD" id="cd15489">
    <property type="entry name" value="PHD_SF"/>
    <property type="match status" value="1"/>
</dbReference>
<dbReference type="eggNOG" id="ENOG5033DRX">
    <property type="taxonomic scope" value="Bacteria"/>
</dbReference>
<sequence length="293" mass="31962" precursor="true">MTCALLAGLILIATAVWLAIYLAVGTSKAPWPAQLARLAENRRGNFQPSSWGSAPRTTFRYGESWVSVTVAAYGTSDSLPVLEISMTLPRVYPRLDVLPRHASHAHVELPPPLLEVLSGDPEFDQQFRTIARTPSDATASLSTGVRAAIEQLVRFPERSWAEVNCARTMLTIRKRWLSTRPTDLIEFTDIAVGLYDQLLITSSEGIEFVAPGDAVVIDGARCVVCGETLETDIVSCVKCKTPYHRDCWEYAGACSTFGCGETRAVAPRIAQLSPQKEQPTENSDSGPPVESQP</sequence>
<dbReference type="Proteomes" id="UP000001887">
    <property type="component" value="Chromosome"/>
</dbReference>
<dbReference type="AlphaFoldDB" id="D2R360"/>
<dbReference type="STRING" id="530564.Psta_4143"/>
<proteinExistence type="predicted"/>
<dbReference type="InterPro" id="IPR039522">
    <property type="entry name" value="RING_finger_1_prok"/>
</dbReference>
<dbReference type="KEGG" id="psl:Psta_4143"/>
<organism evidence="2 3">
    <name type="scientific">Pirellula staleyi (strain ATCC 27377 / DSM 6068 / ICPB 4128)</name>
    <name type="common">Pirella staleyi</name>
    <dbReference type="NCBI Taxonomy" id="530564"/>
    <lineage>
        <taxon>Bacteria</taxon>
        <taxon>Pseudomonadati</taxon>
        <taxon>Planctomycetota</taxon>
        <taxon>Planctomycetia</taxon>
        <taxon>Pirellulales</taxon>
        <taxon>Pirellulaceae</taxon>
        <taxon>Pirellula</taxon>
    </lineage>
</organism>
<gene>
    <name evidence="2" type="ordered locus">Psta_4143</name>
</gene>
<evidence type="ECO:0000313" key="2">
    <source>
        <dbReference type="EMBL" id="ADB18793.1"/>
    </source>
</evidence>